<dbReference type="Proteomes" id="UP000436088">
    <property type="component" value="Unassembled WGS sequence"/>
</dbReference>
<evidence type="ECO:0000313" key="2">
    <source>
        <dbReference type="Proteomes" id="UP000436088"/>
    </source>
</evidence>
<dbReference type="EMBL" id="VEPZ02001094">
    <property type="protein sequence ID" value="KAE8695130.1"/>
    <property type="molecule type" value="Genomic_DNA"/>
</dbReference>
<keyword evidence="2" id="KW-1185">Reference proteome</keyword>
<dbReference type="AlphaFoldDB" id="A0A6A2ZTE4"/>
<proteinExistence type="predicted"/>
<comment type="caution">
    <text evidence="1">The sequence shown here is derived from an EMBL/GenBank/DDBJ whole genome shotgun (WGS) entry which is preliminary data.</text>
</comment>
<accession>A0A6A2ZTE4</accession>
<gene>
    <name evidence="1" type="ORF">F3Y22_tig00110733pilonHSYRG00088</name>
</gene>
<sequence>MLTNLLNIAKLVHAHAKLIHHVVIHPIRSFDGMSVDSQKSVITRSLLLDFAEKSYMGENNATKEKADDIDNTFEEMRDEYYEEDDIDDDDGLVDEMCKGLN</sequence>
<protein>
    <submittedName>
        <fullName evidence="1">Uncharacterized protein</fullName>
    </submittedName>
</protein>
<reference evidence="1" key="1">
    <citation type="submission" date="2019-09" db="EMBL/GenBank/DDBJ databases">
        <title>Draft genome information of white flower Hibiscus syriacus.</title>
        <authorList>
            <person name="Kim Y.-M."/>
        </authorList>
    </citation>
    <scope>NUCLEOTIDE SEQUENCE [LARGE SCALE GENOMIC DNA]</scope>
    <source>
        <strain evidence="1">YM2019G1</strain>
    </source>
</reference>
<evidence type="ECO:0000313" key="1">
    <source>
        <dbReference type="EMBL" id="KAE8695130.1"/>
    </source>
</evidence>
<name>A0A6A2ZTE4_HIBSY</name>
<organism evidence="1 2">
    <name type="scientific">Hibiscus syriacus</name>
    <name type="common">Rose of Sharon</name>
    <dbReference type="NCBI Taxonomy" id="106335"/>
    <lineage>
        <taxon>Eukaryota</taxon>
        <taxon>Viridiplantae</taxon>
        <taxon>Streptophyta</taxon>
        <taxon>Embryophyta</taxon>
        <taxon>Tracheophyta</taxon>
        <taxon>Spermatophyta</taxon>
        <taxon>Magnoliopsida</taxon>
        <taxon>eudicotyledons</taxon>
        <taxon>Gunneridae</taxon>
        <taxon>Pentapetalae</taxon>
        <taxon>rosids</taxon>
        <taxon>malvids</taxon>
        <taxon>Malvales</taxon>
        <taxon>Malvaceae</taxon>
        <taxon>Malvoideae</taxon>
        <taxon>Hibiscus</taxon>
    </lineage>
</organism>